<dbReference type="Pfam" id="PF14200">
    <property type="entry name" value="RicinB_lectin_2"/>
    <property type="match status" value="1"/>
</dbReference>
<protein>
    <recommendedName>
        <fullName evidence="1">Ricin B lectin domain-containing protein</fullName>
    </recommendedName>
</protein>
<organism evidence="2 3">
    <name type="scientific">Kibdelosporangium aridum</name>
    <dbReference type="NCBI Taxonomy" id="2030"/>
    <lineage>
        <taxon>Bacteria</taxon>
        <taxon>Bacillati</taxon>
        <taxon>Actinomycetota</taxon>
        <taxon>Actinomycetes</taxon>
        <taxon>Pseudonocardiales</taxon>
        <taxon>Pseudonocardiaceae</taxon>
        <taxon>Kibdelosporangium</taxon>
    </lineage>
</organism>
<dbReference type="SUPFAM" id="SSF50370">
    <property type="entry name" value="Ricin B-like lectins"/>
    <property type="match status" value="1"/>
</dbReference>
<evidence type="ECO:0000259" key="1">
    <source>
        <dbReference type="Pfam" id="PF14200"/>
    </source>
</evidence>
<evidence type="ECO:0000313" key="2">
    <source>
        <dbReference type="EMBL" id="RSM91520.1"/>
    </source>
</evidence>
<name>A0A428ZTX1_KIBAR</name>
<sequence length="79" mass="8913">MDTTPRRWRRARTVVNQQFALRKVTYAGNDPHDFQLVAGHSGKCADINGVSTAVQAVAIPWTCKSTSRLDQTWRLWGGR</sequence>
<dbReference type="Proteomes" id="UP000287547">
    <property type="component" value="Unassembled WGS sequence"/>
</dbReference>
<dbReference type="AlphaFoldDB" id="A0A428ZTX1"/>
<reference evidence="2 3" key="1">
    <citation type="submission" date="2018-05" db="EMBL/GenBank/DDBJ databases">
        <title>Evolution of GPA BGCs.</title>
        <authorList>
            <person name="Waglechner N."/>
            <person name="Wright G.D."/>
        </authorList>
    </citation>
    <scope>NUCLEOTIDE SEQUENCE [LARGE SCALE GENOMIC DNA]</scope>
    <source>
        <strain evidence="2 3">A82846</strain>
    </source>
</reference>
<dbReference type="Gene3D" id="2.80.10.50">
    <property type="match status" value="1"/>
</dbReference>
<accession>A0A428ZTX1</accession>
<dbReference type="OrthoDB" id="4273937at2"/>
<dbReference type="InterPro" id="IPR000772">
    <property type="entry name" value="Ricin_B_lectin"/>
</dbReference>
<dbReference type="EMBL" id="QHKI01000001">
    <property type="protein sequence ID" value="RSM91520.1"/>
    <property type="molecule type" value="Genomic_DNA"/>
</dbReference>
<dbReference type="InterPro" id="IPR035992">
    <property type="entry name" value="Ricin_B-like_lectins"/>
</dbReference>
<evidence type="ECO:0000313" key="3">
    <source>
        <dbReference type="Proteomes" id="UP000287547"/>
    </source>
</evidence>
<gene>
    <name evidence="2" type="ORF">DMH04_00490</name>
</gene>
<dbReference type="PROSITE" id="PS50231">
    <property type="entry name" value="RICIN_B_LECTIN"/>
    <property type="match status" value="1"/>
</dbReference>
<proteinExistence type="predicted"/>
<feature type="domain" description="Ricin B lectin" evidence="1">
    <location>
        <begin position="16"/>
        <end position="75"/>
    </location>
</feature>
<dbReference type="RefSeq" id="WP_037256465.1">
    <property type="nucleotide sequence ID" value="NZ_QHKI01000001.1"/>
</dbReference>
<comment type="caution">
    <text evidence="2">The sequence shown here is derived from an EMBL/GenBank/DDBJ whole genome shotgun (WGS) entry which is preliminary data.</text>
</comment>